<comment type="caution">
    <text evidence="4">The sequence shown here is derived from an EMBL/GenBank/DDBJ whole genome shotgun (WGS) entry which is preliminary data.</text>
</comment>
<evidence type="ECO:0000256" key="1">
    <source>
        <dbReference type="SAM" id="MobiDB-lite"/>
    </source>
</evidence>
<dbReference type="SUPFAM" id="SSF63737">
    <property type="entry name" value="Leukotriene A4 hydrolase N-terminal domain"/>
    <property type="match status" value="1"/>
</dbReference>
<dbReference type="AlphaFoldDB" id="A0A0N0VD13"/>
<feature type="domain" description="Aminopeptidase N-like N-terminal" evidence="3">
    <location>
        <begin position="37"/>
        <end position="158"/>
    </location>
</feature>
<gene>
    <name evidence="4" type="ORF">ABB37_09086</name>
</gene>
<dbReference type="GO" id="GO:0005737">
    <property type="term" value="C:cytoplasm"/>
    <property type="evidence" value="ECO:0007669"/>
    <property type="project" value="TreeGrafter"/>
</dbReference>
<dbReference type="GO" id="GO:0016020">
    <property type="term" value="C:membrane"/>
    <property type="evidence" value="ECO:0007669"/>
    <property type="project" value="TreeGrafter"/>
</dbReference>
<reference evidence="4 5" key="1">
    <citation type="submission" date="2015-07" db="EMBL/GenBank/DDBJ databases">
        <title>High-quality genome of monoxenous trypanosomatid Leptomonas pyrrhocoris.</title>
        <authorList>
            <person name="Flegontov P."/>
            <person name="Butenko A."/>
            <person name="Firsov S."/>
            <person name="Vlcek C."/>
            <person name="Logacheva M.D."/>
            <person name="Field M."/>
            <person name="Filatov D."/>
            <person name="Flegontova O."/>
            <person name="Gerasimov E."/>
            <person name="Jackson A.P."/>
            <person name="Kelly S."/>
            <person name="Opperdoes F."/>
            <person name="O'Reilly A."/>
            <person name="Votypka J."/>
            <person name="Yurchenko V."/>
            <person name="Lukes J."/>
        </authorList>
    </citation>
    <scope>NUCLEOTIDE SEQUENCE [LARGE SCALE GENOMIC DNA]</scope>
    <source>
        <strain evidence="4">H10</strain>
    </source>
</reference>
<dbReference type="VEuPathDB" id="TriTrypDB:LpyrH10_29_0010"/>
<dbReference type="SUPFAM" id="SSF55486">
    <property type="entry name" value="Metalloproteases ('zincins'), catalytic domain"/>
    <property type="match status" value="1"/>
</dbReference>
<keyword evidence="4" id="KW-0031">Aminopeptidase</keyword>
<feature type="domain" description="Peptidase M1 membrane alanine aminopeptidase" evidence="2">
    <location>
        <begin position="222"/>
        <end position="412"/>
    </location>
</feature>
<dbReference type="GO" id="GO:0042277">
    <property type="term" value="F:peptide binding"/>
    <property type="evidence" value="ECO:0007669"/>
    <property type="project" value="TreeGrafter"/>
</dbReference>
<dbReference type="EMBL" id="LGTL01000029">
    <property type="protein sequence ID" value="KPA74374.1"/>
    <property type="molecule type" value="Genomic_DNA"/>
</dbReference>
<dbReference type="Pfam" id="PF17900">
    <property type="entry name" value="Peptidase_M1_N"/>
    <property type="match status" value="1"/>
</dbReference>
<dbReference type="GO" id="GO:0043171">
    <property type="term" value="P:peptide catabolic process"/>
    <property type="evidence" value="ECO:0007669"/>
    <property type="project" value="TreeGrafter"/>
</dbReference>
<keyword evidence="5" id="KW-1185">Reference proteome</keyword>
<dbReference type="Gene3D" id="2.60.40.1730">
    <property type="entry name" value="tricorn interacting facor f3 domain"/>
    <property type="match status" value="1"/>
</dbReference>
<evidence type="ECO:0000313" key="5">
    <source>
        <dbReference type="Proteomes" id="UP000037923"/>
    </source>
</evidence>
<dbReference type="Pfam" id="PF01433">
    <property type="entry name" value="Peptidase_M1"/>
    <property type="match status" value="1"/>
</dbReference>
<dbReference type="InterPro" id="IPR045357">
    <property type="entry name" value="Aminopeptidase_N-like_N"/>
</dbReference>
<evidence type="ECO:0000259" key="3">
    <source>
        <dbReference type="Pfam" id="PF17900"/>
    </source>
</evidence>
<dbReference type="GO" id="GO:0070006">
    <property type="term" value="F:metalloaminopeptidase activity"/>
    <property type="evidence" value="ECO:0007669"/>
    <property type="project" value="TreeGrafter"/>
</dbReference>
<organism evidence="4 5">
    <name type="scientific">Leptomonas pyrrhocoris</name>
    <name type="common">Firebug parasite</name>
    <dbReference type="NCBI Taxonomy" id="157538"/>
    <lineage>
        <taxon>Eukaryota</taxon>
        <taxon>Discoba</taxon>
        <taxon>Euglenozoa</taxon>
        <taxon>Kinetoplastea</taxon>
        <taxon>Metakinetoplastina</taxon>
        <taxon>Trypanosomatida</taxon>
        <taxon>Trypanosomatidae</taxon>
        <taxon>Leishmaniinae</taxon>
        <taxon>Leptomonas</taxon>
    </lineage>
</organism>
<evidence type="ECO:0000313" key="4">
    <source>
        <dbReference type="EMBL" id="KPA74374.1"/>
    </source>
</evidence>
<dbReference type="GO" id="GO:0006508">
    <property type="term" value="P:proteolysis"/>
    <property type="evidence" value="ECO:0007669"/>
    <property type="project" value="TreeGrafter"/>
</dbReference>
<dbReference type="GO" id="GO:0005615">
    <property type="term" value="C:extracellular space"/>
    <property type="evidence" value="ECO:0007669"/>
    <property type="project" value="TreeGrafter"/>
</dbReference>
<keyword evidence="4" id="KW-0378">Hydrolase</keyword>
<evidence type="ECO:0000259" key="2">
    <source>
        <dbReference type="Pfam" id="PF01433"/>
    </source>
</evidence>
<accession>A0A0N0VD13</accession>
<dbReference type="Gene3D" id="1.10.390.10">
    <property type="entry name" value="Neutral Protease Domain 2"/>
    <property type="match status" value="1"/>
</dbReference>
<dbReference type="RefSeq" id="XP_015652813.1">
    <property type="nucleotide sequence ID" value="XM_015808360.1"/>
</dbReference>
<dbReference type="InterPro" id="IPR027268">
    <property type="entry name" value="Peptidase_M4/M1_CTD_sf"/>
</dbReference>
<dbReference type="InterPro" id="IPR042097">
    <property type="entry name" value="Aminopeptidase_N-like_N_sf"/>
</dbReference>
<dbReference type="EMBL" id="LGTL01000029">
    <property type="protein sequence ID" value="KPA74373.1"/>
    <property type="molecule type" value="Genomic_DNA"/>
</dbReference>
<proteinExistence type="predicted"/>
<dbReference type="OMA" id="EHHCSII"/>
<dbReference type="OrthoDB" id="263805at2759"/>
<feature type="compositionally biased region" description="Low complexity" evidence="1">
    <location>
        <begin position="13"/>
        <end position="22"/>
    </location>
</feature>
<dbReference type="InterPro" id="IPR050344">
    <property type="entry name" value="Peptidase_M1_aminopeptidases"/>
</dbReference>
<keyword evidence="4" id="KW-0645">Protease</keyword>
<dbReference type="PANTHER" id="PTHR11533:SF299">
    <property type="entry name" value="AMINOPEPTIDASE"/>
    <property type="match status" value="1"/>
</dbReference>
<dbReference type="PANTHER" id="PTHR11533">
    <property type="entry name" value="PROTEASE M1 ZINC METALLOPROTEASE"/>
    <property type="match status" value="1"/>
</dbReference>
<dbReference type="GeneID" id="26909369"/>
<dbReference type="Proteomes" id="UP000037923">
    <property type="component" value="Unassembled WGS sequence"/>
</dbReference>
<dbReference type="RefSeq" id="XP_015652812.1">
    <property type="nucleotide sequence ID" value="XM_015808359.1"/>
</dbReference>
<sequence length="458" mass="49642">MLSLDKKQKKKGNMNNKSSTAASNAAVENASVDWGSKLVLFERCDTLPLHSEVELTVQFTGTVQAFDHGGIYAARTEGTSNSAEDRALLTHLEVRFARCAFPCPDDPQYRLDWQLKSVQLPDSYTAVLTNGEEQGRRALTAQRAVQRSFAPCGPLPAYSFSFACFPEPLEEVASTMAIPEFAGGIAEGLQSHAGTIPCATIPVRVLARRQARIPAATLERVLHITKEAVATLQQRFDCPLPLLQCRHLDVLLGPTMPFISGMEHHCCIILNETMYQSGKKASGGGGSAEAEQTELIIHELAHHWMGNALGLPFPVKEGVCQVLEQCIGDTLLGKPMRKFKPDSAAVAPAGATGNQDAAVSTKTNPISQMIQAAEKGHEFTGSSYQQALKAIRHFVADRGFAVFERSLRHIVHAQVLLPTIAVEEQGGTQMLRCVGGDVPPPPYLSTEAFLRSMKLLSS</sequence>
<dbReference type="GO" id="GO:0008270">
    <property type="term" value="F:zinc ion binding"/>
    <property type="evidence" value="ECO:0007669"/>
    <property type="project" value="InterPro"/>
</dbReference>
<protein>
    <submittedName>
        <fullName evidence="4">Putative aminopeptidase</fullName>
    </submittedName>
</protein>
<dbReference type="InterPro" id="IPR014782">
    <property type="entry name" value="Peptidase_M1_dom"/>
</dbReference>
<feature type="region of interest" description="Disordered" evidence="1">
    <location>
        <begin position="1"/>
        <end position="22"/>
    </location>
</feature>
<name>A0A0N0VD13_LEPPY</name>